<reference evidence="2" key="2">
    <citation type="submission" date="2020-09" db="EMBL/GenBank/DDBJ databases">
        <authorList>
            <person name="Sun Q."/>
            <person name="Ohkuma M."/>
        </authorList>
    </citation>
    <scope>NUCLEOTIDE SEQUENCE</scope>
    <source>
        <strain evidence="2">JCM 31311</strain>
    </source>
</reference>
<sequence length="61" mass="6171">MTVAENTAKSTGVTNLTNAIDSGAGTLTSSTLTFDLAASGIPAVSVTTLTIGTFFFQTKIN</sequence>
<dbReference type="Proteomes" id="UP000603865">
    <property type="component" value="Unassembled WGS sequence"/>
</dbReference>
<feature type="transmembrane region" description="Helical" evidence="1">
    <location>
        <begin position="36"/>
        <end position="56"/>
    </location>
</feature>
<accession>A0A918C841</accession>
<gene>
    <name evidence="2" type="ORF">GCM10008957_23880</name>
</gene>
<proteinExistence type="predicted"/>
<comment type="caution">
    <text evidence="2">The sequence shown here is derived from an EMBL/GenBank/DDBJ whole genome shotgun (WGS) entry which is preliminary data.</text>
</comment>
<dbReference type="AlphaFoldDB" id="A0A918C841"/>
<dbReference type="RefSeq" id="WP_189090674.1">
    <property type="nucleotide sequence ID" value="NZ_BMQL01000012.1"/>
</dbReference>
<name>A0A918C841_9DEIO</name>
<protein>
    <submittedName>
        <fullName evidence="2">Uncharacterized protein</fullName>
    </submittedName>
</protein>
<evidence type="ECO:0000313" key="2">
    <source>
        <dbReference type="EMBL" id="GGR10437.1"/>
    </source>
</evidence>
<dbReference type="EMBL" id="BMQL01000012">
    <property type="protein sequence ID" value="GGR10437.1"/>
    <property type="molecule type" value="Genomic_DNA"/>
</dbReference>
<keyword evidence="3" id="KW-1185">Reference proteome</keyword>
<evidence type="ECO:0000256" key="1">
    <source>
        <dbReference type="SAM" id="Phobius"/>
    </source>
</evidence>
<evidence type="ECO:0000313" key="3">
    <source>
        <dbReference type="Proteomes" id="UP000603865"/>
    </source>
</evidence>
<reference evidence="2" key="1">
    <citation type="journal article" date="2014" name="Int. J. Syst. Evol. Microbiol.">
        <title>Complete genome sequence of Corynebacterium casei LMG S-19264T (=DSM 44701T), isolated from a smear-ripened cheese.</title>
        <authorList>
            <consortium name="US DOE Joint Genome Institute (JGI-PGF)"/>
            <person name="Walter F."/>
            <person name="Albersmeier A."/>
            <person name="Kalinowski J."/>
            <person name="Ruckert C."/>
        </authorList>
    </citation>
    <scope>NUCLEOTIDE SEQUENCE</scope>
    <source>
        <strain evidence="2">JCM 31311</strain>
    </source>
</reference>
<organism evidence="2 3">
    <name type="scientific">Deinococcus ruber</name>
    <dbReference type="NCBI Taxonomy" id="1848197"/>
    <lineage>
        <taxon>Bacteria</taxon>
        <taxon>Thermotogati</taxon>
        <taxon>Deinococcota</taxon>
        <taxon>Deinococci</taxon>
        <taxon>Deinococcales</taxon>
        <taxon>Deinococcaceae</taxon>
        <taxon>Deinococcus</taxon>
    </lineage>
</organism>
<keyword evidence="1" id="KW-1133">Transmembrane helix</keyword>
<keyword evidence="1" id="KW-0812">Transmembrane</keyword>
<keyword evidence="1" id="KW-0472">Membrane</keyword>